<evidence type="ECO:0000313" key="1">
    <source>
        <dbReference type="Proteomes" id="UP000095287"/>
    </source>
</evidence>
<dbReference type="WBParaSite" id="L893_g3183.t1">
    <property type="protein sequence ID" value="L893_g3183.t1"/>
    <property type="gene ID" value="L893_g3183"/>
</dbReference>
<dbReference type="Proteomes" id="UP000095287">
    <property type="component" value="Unplaced"/>
</dbReference>
<dbReference type="AlphaFoldDB" id="A0A1I8A1U8"/>
<keyword evidence="1" id="KW-1185">Reference proteome</keyword>
<organism evidence="1 2">
    <name type="scientific">Steinernema glaseri</name>
    <dbReference type="NCBI Taxonomy" id="37863"/>
    <lineage>
        <taxon>Eukaryota</taxon>
        <taxon>Metazoa</taxon>
        <taxon>Ecdysozoa</taxon>
        <taxon>Nematoda</taxon>
        <taxon>Chromadorea</taxon>
        <taxon>Rhabditida</taxon>
        <taxon>Tylenchina</taxon>
        <taxon>Panagrolaimomorpha</taxon>
        <taxon>Strongyloidoidea</taxon>
        <taxon>Steinernematidae</taxon>
        <taxon>Steinernema</taxon>
    </lineage>
</organism>
<reference evidence="2" key="1">
    <citation type="submission" date="2016-11" db="UniProtKB">
        <authorList>
            <consortium name="WormBaseParasite"/>
        </authorList>
    </citation>
    <scope>IDENTIFICATION</scope>
</reference>
<protein>
    <submittedName>
        <fullName evidence="2">Transposase</fullName>
    </submittedName>
</protein>
<sequence length="138" mass="15755">MRTQNDSHPKDALSAYCRIARHLFIVRLQNITSALCPVKLRAKRSVKCAFRGAEYGTKCAKTLLHRMLQVIAHMFWVSGKIAVDGDPRVVTRLPSLCIHTLSIFGPPTLSRDRWCHAQGPLCIQWMRRFIASIWTDHS</sequence>
<proteinExistence type="predicted"/>
<name>A0A1I8A1U8_9BILA</name>
<evidence type="ECO:0000313" key="2">
    <source>
        <dbReference type="WBParaSite" id="L893_g3183.t1"/>
    </source>
</evidence>
<accession>A0A1I8A1U8</accession>